<dbReference type="GO" id="GO:0005886">
    <property type="term" value="C:plasma membrane"/>
    <property type="evidence" value="ECO:0007669"/>
    <property type="project" value="TreeGrafter"/>
</dbReference>
<name>A0A0R3S6N6_9BILA</name>
<dbReference type="GO" id="GO:0034315">
    <property type="term" value="P:regulation of Arp2/3 complex-mediated actin nucleation"/>
    <property type="evidence" value="ECO:0007669"/>
    <property type="project" value="TreeGrafter"/>
</dbReference>
<dbReference type="Gene3D" id="3.80.10.10">
    <property type="entry name" value="Ribonuclease Inhibitor"/>
    <property type="match status" value="1"/>
</dbReference>
<accession>A0A0R3S6N6</accession>
<sequence length="736" mass="80410">IHILRLDDFTHLLPRDLLPIVAVCQYSCYFTGLCIDDVKLGPDLVDIILSVVRNSRSLKVLVLRSCALPKQISAHCCKFLLGFAALSPLLSKLTSLQSLTLSECAMSEKSVNQVCYGILQGIKANTIPESKFLATLDFSGNNLKDDVSDLLQLLSLCISLRVLNLSGTGINIDKLWASLIFGGLQLEILKLAGCQTGRRNKESAQQMKEYFSTAVALKQLDFSNTTLNADILKALLLGLASNQQLKPFTLCLNGVCDRSSIAVLETCLSGVDVCTLSLKDNNLDSELLPVVLAASQMRHLTKLDLSGSNFPNWKRGAKNTTVVSNILLEIVKLVGEDESRLNELSIADCRLGSHLSVLLNTLGVASSLHYLDITGNEMGNFGARLLAKALQINTSLRTVLIDKNQITGDGYVDIAHSLILNSTLISLPFPVIDVAESLNRADRAKTLAALTEIETCIEKNRAGRSRSEKQYICSVIASKQEIELCDGGNSKIGFEELKHSLDALNLCEQLDIELEKVASDMVSRLDDMLLSNVKQALHPVMKAAEKEGSNERALVIKRNSFARAALMNSITNYLCTTKWKLISETVQGIVIDYHVQRNNMEKDDVGLQNGGDGSPSINAANSTKLVAVRSHRPKSVITELTIDEVGEKVNLDAPPMPSALSHPSKCRPRPIRNFKRIKPQMLLEESHQNLSESENGENSAAYDIAANESITCSPGESEVDAHSNAVNNFRNAVMRT</sequence>
<dbReference type="PANTHER" id="PTHR24112">
    <property type="entry name" value="LEUCINE-RICH REPEAT, ISOFORM F-RELATED"/>
    <property type="match status" value="1"/>
</dbReference>
<keyword evidence="1" id="KW-1185">Reference proteome</keyword>
<dbReference type="STRING" id="1147741.A0A0R3S6N6"/>
<protein>
    <submittedName>
        <fullName evidence="2">CARMIL_C domain-containing protein</fullName>
    </submittedName>
</protein>
<reference evidence="2" key="1">
    <citation type="submission" date="2017-02" db="UniProtKB">
        <authorList>
            <consortium name="WormBaseParasite"/>
        </authorList>
    </citation>
    <scope>IDENTIFICATION</scope>
</reference>
<dbReference type="GO" id="GO:0030027">
    <property type="term" value="C:lamellipodium"/>
    <property type="evidence" value="ECO:0007669"/>
    <property type="project" value="TreeGrafter"/>
</dbReference>
<dbReference type="Proteomes" id="UP000050640">
    <property type="component" value="Unplaced"/>
</dbReference>
<dbReference type="AlphaFoldDB" id="A0A0R3S6N6"/>
<organism evidence="1 2">
    <name type="scientific">Elaeophora elaphi</name>
    <dbReference type="NCBI Taxonomy" id="1147741"/>
    <lineage>
        <taxon>Eukaryota</taxon>
        <taxon>Metazoa</taxon>
        <taxon>Ecdysozoa</taxon>
        <taxon>Nematoda</taxon>
        <taxon>Chromadorea</taxon>
        <taxon>Rhabditida</taxon>
        <taxon>Spirurina</taxon>
        <taxon>Spiruromorpha</taxon>
        <taxon>Filarioidea</taxon>
        <taxon>Onchocercidae</taxon>
        <taxon>Elaeophora</taxon>
    </lineage>
</organism>
<dbReference type="WBParaSite" id="EEL_0001045801-mRNA-1">
    <property type="protein sequence ID" value="EEL_0001045801-mRNA-1"/>
    <property type="gene ID" value="EEL_0001045801"/>
</dbReference>
<proteinExistence type="predicted"/>
<dbReference type="InterPro" id="IPR051279">
    <property type="entry name" value="PP1-Reg/Actin-Interact_Protein"/>
</dbReference>
<dbReference type="GO" id="GO:0016477">
    <property type="term" value="P:cell migration"/>
    <property type="evidence" value="ECO:0007669"/>
    <property type="project" value="TreeGrafter"/>
</dbReference>
<dbReference type="SMART" id="SM00368">
    <property type="entry name" value="LRR_RI"/>
    <property type="match status" value="3"/>
</dbReference>
<dbReference type="InterPro" id="IPR032675">
    <property type="entry name" value="LRR_dom_sf"/>
</dbReference>
<evidence type="ECO:0000313" key="1">
    <source>
        <dbReference type="Proteomes" id="UP000050640"/>
    </source>
</evidence>
<evidence type="ECO:0000313" key="2">
    <source>
        <dbReference type="WBParaSite" id="EEL_0001045801-mRNA-1"/>
    </source>
</evidence>
<dbReference type="PANTHER" id="PTHR24112:SF66">
    <property type="entry name" value="LEUCINE-RICH REPEAT, ISOFORM F"/>
    <property type="match status" value="1"/>
</dbReference>
<dbReference type="SUPFAM" id="SSF52047">
    <property type="entry name" value="RNI-like"/>
    <property type="match status" value="1"/>
</dbReference>